<keyword evidence="3" id="KW-1185">Reference proteome</keyword>
<feature type="signal peptide" evidence="1">
    <location>
        <begin position="1"/>
        <end position="20"/>
    </location>
</feature>
<dbReference type="RefSeq" id="WP_151188529.1">
    <property type="nucleotide sequence ID" value="NZ_CP043626.1"/>
</dbReference>
<evidence type="ECO:0000256" key="1">
    <source>
        <dbReference type="SAM" id="SignalP"/>
    </source>
</evidence>
<feature type="chain" id="PRO_5040874403" description="Lipoprotein" evidence="1">
    <location>
        <begin position="21"/>
        <end position="204"/>
    </location>
</feature>
<protein>
    <recommendedName>
        <fullName evidence="4">Lipoprotein</fullName>
    </recommendedName>
</protein>
<evidence type="ECO:0008006" key="4">
    <source>
        <dbReference type="Google" id="ProtNLM"/>
    </source>
</evidence>
<proteinExistence type="predicted"/>
<name>A0A9X7N2R0_PSEDE</name>
<dbReference type="KEGG" id="pden:F1C79_21320"/>
<keyword evidence="1" id="KW-0732">Signal</keyword>
<dbReference type="AlphaFoldDB" id="A0A9X7N2R0"/>
<dbReference type="OrthoDB" id="5958677at2"/>
<dbReference type="Proteomes" id="UP000326659">
    <property type="component" value="Chromosome"/>
</dbReference>
<accession>A0A9X7N2R0</accession>
<dbReference type="EMBL" id="CP043626">
    <property type="protein sequence ID" value="QEY73935.1"/>
    <property type="molecule type" value="Genomic_DNA"/>
</dbReference>
<reference evidence="2 3" key="1">
    <citation type="submission" date="2019-09" db="EMBL/GenBank/DDBJ databases">
        <title>Prosopis cineraria nodule microbiome.</title>
        <authorList>
            <person name="Chaluvadi S.R."/>
            <person name="Ali R."/>
            <person name="Wang X."/>
        </authorList>
    </citation>
    <scope>NUCLEOTIDE SEQUENCE [LARGE SCALE GENOMIC DNA]</scope>
    <source>
        <strain evidence="2 3">BG1</strain>
    </source>
</reference>
<evidence type="ECO:0000313" key="3">
    <source>
        <dbReference type="Proteomes" id="UP000326659"/>
    </source>
</evidence>
<organism evidence="2 3">
    <name type="scientific">Pseudomonas denitrificans</name>
    <dbReference type="NCBI Taxonomy" id="43306"/>
    <lineage>
        <taxon>Bacteria</taxon>
        <taxon>Pseudomonadati</taxon>
        <taxon>Pseudomonadota</taxon>
        <taxon>Gammaproteobacteria</taxon>
        <taxon>Pseudomonadales</taxon>
        <taxon>Pseudomonadaceae</taxon>
        <taxon>Halopseudomonas</taxon>
    </lineage>
</organism>
<evidence type="ECO:0000313" key="2">
    <source>
        <dbReference type="EMBL" id="QEY73935.1"/>
    </source>
</evidence>
<sequence length="204" mass="22387">MKKLLALILLAGALPLTALASSPLEGTWRIDWALTSPDLLDKYELKDGYYSCQTCAPAFRVKADGKDQPLSGFEGIDAISVSVKNDYQLRLLRKFKGAVVATEVLTVSDDGRHLKGMTYAGPEQEESGSADNVRLGDPVKGQHLISGVWIAPGLRQSERDSTFSYRMDEGRLELKGRMVRVTARLWTAALFRSRAIQAPTGSRS</sequence>
<gene>
    <name evidence="2" type="ORF">F1C79_21320</name>
</gene>